<gene>
    <name evidence="1" type="primary">UL6</name>
</gene>
<evidence type="ECO:0000313" key="2">
    <source>
        <dbReference type="Proteomes" id="UP000121724"/>
    </source>
</evidence>
<dbReference type="Proteomes" id="UP000121724">
    <property type="component" value="Genome"/>
</dbReference>
<reference evidence="1 2" key="1">
    <citation type="journal article" date="2015" name="J. Virol.">
        <title>High-throughput analysis of human cytomegalovirus genome diversity highlights the widespread occurrence of gene-disrupting mutations and pervasive recombination.</title>
        <authorList>
            <person name="Sijmons S."/>
            <person name="Thys K."/>
            <person name="Mbong Ngwese M."/>
            <person name="Van Damme E."/>
            <person name="Dvorak J."/>
            <person name="Van Loock M."/>
            <person name="Li G."/>
            <person name="Tachezy R."/>
            <person name="Busson L."/>
            <person name="Aerssens J."/>
            <person name="Van Ranst M."/>
            <person name="Maes P."/>
        </authorList>
    </citation>
    <scope>NUCLEOTIDE SEQUENCE [LARGE SCALE GENOMIC DNA]</scope>
    <source>
        <strain evidence="1">BE/7/2011</strain>
    </source>
</reference>
<sequence>MNGWAGVCLVTHCLNTRSRTYVALNMLAFARTPRGIPSCLFNKVWVSRYALVLILMVCASEGSTNWVVVSHRLPNCSAVSTTVGQNVELCGSASSGCNITQWGRYQNGSTLGPWCTLWGPYTQVSLGHRVAFGCSWTTFFMYNLSQNHSGTYYRKGDNCTDKHITLSCFNLTVHPKAAQSTTTVVTPTVVTNAAANVSPITSTLAVNSSAFKHVSYQRQQRVENRTSSKNITNLAFTYGSWGVAMLLFAAVMVLIDLGLPQSAWRRWRIHVDDEERGLLT</sequence>
<evidence type="ECO:0000313" key="1">
    <source>
        <dbReference type="EMBL" id="AKI08067.1"/>
    </source>
</evidence>
<protein>
    <submittedName>
        <fullName evidence="1">Membrane protein UL6</fullName>
    </submittedName>
</protein>
<organismHost>
    <name type="scientific">Homo sapiens</name>
    <name type="common">Human</name>
    <dbReference type="NCBI Taxonomy" id="9606"/>
</organismHost>
<dbReference type="EMBL" id="KP745636">
    <property type="protein sequence ID" value="AKI08067.1"/>
    <property type="molecule type" value="Genomic_DNA"/>
</dbReference>
<name>A0A0G2T7U4_HCMV</name>
<proteinExistence type="predicted"/>
<accession>A0A0G2T7U4</accession>
<organism evidence="1 2">
    <name type="scientific">Human cytomegalovirus</name>
    <name type="common">HHV-5</name>
    <name type="synonym">Human herpesvirus 5</name>
    <dbReference type="NCBI Taxonomy" id="10359"/>
    <lineage>
        <taxon>Viruses</taxon>
        <taxon>Duplodnaviria</taxon>
        <taxon>Heunggongvirae</taxon>
        <taxon>Peploviricota</taxon>
        <taxon>Herviviricetes</taxon>
        <taxon>Herpesvirales</taxon>
        <taxon>Orthoherpesviridae</taxon>
        <taxon>Betaherpesvirinae</taxon>
        <taxon>Cytomegalovirus</taxon>
        <taxon>Cytomegalovirus humanbeta5</taxon>
    </lineage>
</organism>